<dbReference type="Gene3D" id="2.30.29.30">
    <property type="entry name" value="Pleckstrin-homology domain (PH domain)/Phosphotyrosine-binding domain (PTB)"/>
    <property type="match status" value="1"/>
</dbReference>
<dbReference type="eggNOG" id="ENOG502RXGP">
    <property type="taxonomic scope" value="Eukaryota"/>
</dbReference>
<keyword evidence="3" id="KW-1185">Reference proteome</keyword>
<reference evidence="2" key="2">
    <citation type="submission" date="2018-05" db="EMBL/GenBank/DDBJ databases">
        <title>OmerRS3 (Oryza meridionalis Reference Sequence Version 3).</title>
        <authorList>
            <person name="Zhang J."/>
            <person name="Kudrna D."/>
            <person name="Lee S."/>
            <person name="Talag J."/>
            <person name="Welchert J."/>
            <person name="Wing R.A."/>
        </authorList>
    </citation>
    <scope>NUCLEOTIDE SEQUENCE [LARGE SCALE GENOMIC DNA]</scope>
    <source>
        <strain evidence="2">cv. OR44</strain>
    </source>
</reference>
<dbReference type="EnsemblPlants" id="OMERI11G03770.1">
    <property type="protein sequence ID" value="OMERI11G03770.1"/>
    <property type="gene ID" value="OMERI11G03770"/>
</dbReference>
<dbReference type="HOGENOM" id="CLU_1333779_0_0_1"/>
<dbReference type="AlphaFoldDB" id="A0A0E0F2X1"/>
<evidence type="ECO:0000256" key="1">
    <source>
        <dbReference type="SAM" id="MobiDB-lite"/>
    </source>
</evidence>
<feature type="region of interest" description="Disordered" evidence="1">
    <location>
        <begin position="111"/>
        <end position="155"/>
    </location>
</feature>
<feature type="compositionally biased region" description="Pro residues" evidence="1">
    <location>
        <begin position="113"/>
        <end position="125"/>
    </location>
</feature>
<protein>
    <recommendedName>
        <fullName evidence="4">PH domain-containing protein</fullName>
    </recommendedName>
</protein>
<reference evidence="2" key="1">
    <citation type="submission" date="2015-04" db="UniProtKB">
        <authorList>
            <consortium name="EnsemblPlants"/>
        </authorList>
    </citation>
    <scope>IDENTIFICATION</scope>
</reference>
<dbReference type="SUPFAM" id="SSF50729">
    <property type="entry name" value="PH domain-like"/>
    <property type="match status" value="1"/>
</dbReference>
<evidence type="ECO:0000313" key="3">
    <source>
        <dbReference type="Proteomes" id="UP000008021"/>
    </source>
</evidence>
<accession>A0A0E0F2X1</accession>
<proteinExistence type="predicted"/>
<sequence>MAAAEAEERTTVRRGGWWAAARRGGRRTAVRRLVWFKDSGVTRVSVPCSVIPVANCLTVNGAEDTLHRQFTFELSTPAETMYFITNSEKEKEWINSIGRSIVQHSYSITDAAAPPPRLAPPPAPPSRLRRRCRGPRAAHHRGRVPPHGPRAATAGPPPCVTARLRLRLRCLHLCCRPHERLWFRYTNQIQSHWWRNDLSLVDPKPQ</sequence>
<dbReference type="InterPro" id="IPR011993">
    <property type="entry name" value="PH-like_dom_sf"/>
</dbReference>
<dbReference type="STRING" id="40149.A0A0E0F2X1"/>
<feature type="compositionally biased region" description="Basic residues" evidence="1">
    <location>
        <begin position="127"/>
        <end position="144"/>
    </location>
</feature>
<dbReference type="PANTHER" id="PTHR14336">
    <property type="entry name" value="TANDEM PH DOMAIN CONTAINING PROTEIN"/>
    <property type="match status" value="1"/>
</dbReference>
<dbReference type="InterPro" id="IPR051707">
    <property type="entry name" value="PI-Interact_SigTrans_Reg"/>
</dbReference>
<dbReference type="Proteomes" id="UP000008021">
    <property type="component" value="Chromosome 11"/>
</dbReference>
<dbReference type="PANTHER" id="PTHR14336:SF8">
    <property type="entry name" value="PROTEIN OPY1"/>
    <property type="match status" value="1"/>
</dbReference>
<name>A0A0E0F2X1_9ORYZ</name>
<dbReference type="Gramene" id="OMERI11G03770.1">
    <property type="protein sequence ID" value="OMERI11G03770.1"/>
    <property type="gene ID" value="OMERI11G03770"/>
</dbReference>
<evidence type="ECO:0000313" key="2">
    <source>
        <dbReference type="EnsemblPlants" id="OMERI11G03770.1"/>
    </source>
</evidence>
<evidence type="ECO:0008006" key="4">
    <source>
        <dbReference type="Google" id="ProtNLM"/>
    </source>
</evidence>
<organism evidence="2">
    <name type="scientific">Oryza meridionalis</name>
    <dbReference type="NCBI Taxonomy" id="40149"/>
    <lineage>
        <taxon>Eukaryota</taxon>
        <taxon>Viridiplantae</taxon>
        <taxon>Streptophyta</taxon>
        <taxon>Embryophyta</taxon>
        <taxon>Tracheophyta</taxon>
        <taxon>Spermatophyta</taxon>
        <taxon>Magnoliopsida</taxon>
        <taxon>Liliopsida</taxon>
        <taxon>Poales</taxon>
        <taxon>Poaceae</taxon>
        <taxon>BOP clade</taxon>
        <taxon>Oryzoideae</taxon>
        <taxon>Oryzeae</taxon>
        <taxon>Oryzinae</taxon>
        <taxon>Oryza</taxon>
    </lineage>
</organism>